<keyword evidence="2" id="KW-1185">Reference proteome</keyword>
<dbReference type="Gene3D" id="3.40.50.300">
    <property type="entry name" value="P-loop containing nucleotide triphosphate hydrolases"/>
    <property type="match status" value="1"/>
</dbReference>
<sequence>MLTDLLAEEAWIALRDQALTPQIVTDLATTEQTRRELIEGAQMLGLTELLSHQLLAADMLNAGHEINAIMFPRQSAKTETMIAVVLGRCQERPKYNAAFSLTTMAAKTSEVFDDRVMFKLETAYPDPDTRPFKVYRGKGSEHVRWPNGSKFSAKTPRGAAFRGSSYDLVWLDEAGEATPDQGADLNGGILPTFDTRDGGQLVYTGTAGKYRKGLLLWDGLQNPDAGKLAYYFPDDLTEDNLAAWEPTPEHPYAKVRQLIEVTHPGVHSGLTKLETVRRRSEALTDRAQFGREYGGIFGAVGEGTTAVSPSAWGPAMRAGVPALPSRLAIAACSNWGGSNAAIVAAWRDESGRAYGYVLDHRPGTSWLGIAAAEFAVNLDVPVVWDTASSDVRAEVHVMRRMNPAPRIADRGFKEVTSAAATLIADINNGNAVHFDQPAMNAAAKTAVRRSTGASSWALGPGKEKDADISALTAWALALEYYDANPHYEMVGPIMG</sequence>
<dbReference type="InterPro" id="IPR027417">
    <property type="entry name" value="P-loop_NTPase"/>
</dbReference>
<organism evidence="1 2">
    <name type="scientific">Microbacterium galbum</name>
    <dbReference type="NCBI Taxonomy" id="3075994"/>
    <lineage>
        <taxon>Bacteria</taxon>
        <taxon>Bacillati</taxon>
        <taxon>Actinomycetota</taxon>
        <taxon>Actinomycetes</taxon>
        <taxon>Micrococcales</taxon>
        <taxon>Microbacteriaceae</taxon>
        <taxon>Microbacterium</taxon>
    </lineage>
</organism>
<accession>A0ABU3T8F6</accession>
<gene>
    <name evidence="1" type="ORF">RWH45_10610</name>
</gene>
<name>A0ABU3T8F6_9MICO</name>
<evidence type="ECO:0000313" key="1">
    <source>
        <dbReference type="EMBL" id="MDU0367669.1"/>
    </source>
</evidence>
<comment type="caution">
    <text evidence="1">The sequence shown here is derived from an EMBL/GenBank/DDBJ whole genome shotgun (WGS) entry which is preliminary data.</text>
</comment>
<proteinExistence type="predicted"/>
<dbReference type="EMBL" id="JAWDIS010000002">
    <property type="protein sequence ID" value="MDU0367669.1"/>
    <property type="molecule type" value="Genomic_DNA"/>
</dbReference>
<protein>
    <recommendedName>
        <fullName evidence="3">Terminase</fullName>
    </recommendedName>
</protein>
<evidence type="ECO:0008006" key="3">
    <source>
        <dbReference type="Google" id="ProtNLM"/>
    </source>
</evidence>
<dbReference type="RefSeq" id="WP_315994868.1">
    <property type="nucleotide sequence ID" value="NZ_JAWDIS010000002.1"/>
</dbReference>
<reference evidence="1 2" key="1">
    <citation type="submission" date="2023-09" db="EMBL/GenBank/DDBJ databases">
        <title>Microbacterium fusihabitans sp. nov., Microbacterium phycihabitans sp. nov., and Microbacterium cervinum sp. nov., isolated from dried seaweeds of beach.</title>
        <authorList>
            <person name="Lee S.D."/>
        </authorList>
    </citation>
    <scope>NUCLEOTIDE SEQUENCE [LARGE SCALE GENOMIC DNA]</scope>
    <source>
        <strain evidence="1 2">KSW4-17</strain>
    </source>
</reference>
<evidence type="ECO:0000313" key="2">
    <source>
        <dbReference type="Proteomes" id="UP001263371"/>
    </source>
</evidence>
<dbReference type="Proteomes" id="UP001263371">
    <property type="component" value="Unassembled WGS sequence"/>
</dbReference>